<feature type="compositionally biased region" description="Low complexity" evidence="1">
    <location>
        <begin position="180"/>
        <end position="207"/>
    </location>
</feature>
<comment type="caution">
    <text evidence="2">The sequence shown here is derived from an EMBL/GenBank/DDBJ whole genome shotgun (WGS) entry which is preliminary data.</text>
</comment>
<dbReference type="InterPro" id="IPR032675">
    <property type="entry name" value="LRR_dom_sf"/>
</dbReference>
<feature type="region of interest" description="Disordered" evidence="1">
    <location>
        <begin position="171"/>
        <end position="212"/>
    </location>
</feature>
<protein>
    <recommendedName>
        <fullName evidence="4">F-box domain-containing protein</fullName>
    </recommendedName>
</protein>
<dbReference type="Proteomes" id="UP000748756">
    <property type="component" value="Unassembled WGS sequence"/>
</dbReference>
<dbReference type="SUPFAM" id="SSF52047">
    <property type="entry name" value="RNI-like"/>
    <property type="match status" value="1"/>
</dbReference>
<reference evidence="2" key="1">
    <citation type="journal article" date="2020" name="Fungal Divers.">
        <title>Resolving the Mortierellaceae phylogeny through synthesis of multi-gene phylogenetics and phylogenomics.</title>
        <authorList>
            <person name="Vandepol N."/>
            <person name="Liber J."/>
            <person name="Desiro A."/>
            <person name="Na H."/>
            <person name="Kennedy M."/>
            <person name="Barry K."/>
            <person name="Grigoriev I.V."/>
            <person name="Miller A.N."/>
            <person name="O'Donnell K."/>
            <person name="Stajich J.E."/>
            <person name="Bonito G."/>
        </authorList>
    </citation>
    <scope>NUCLEOTIDE SEQUENCE</scope>
    <source>
        <strain evidence="2">NRRL 6426</strain>
    </source>
</reference>
<sequence>KKVTILQNHGNLIRHLHCHRVDKRLLQVIARHSPSLETIHLTFDKHSLWATPDHLGEVFLRLQDRLVTVSLMFDFFEVDLEWLDRLKVLKCVTKLVLTVSKYADNLIYVCAKVMDCCPKLEEFELICEGVPVDLEADMGEGGGTLNRLWAGVQKGMVSAINKLPTAVREPIGRQQPTAITPSPRLSLGSSSHESSLTTSTTTSPTASVHPITSTNPWEERHALYTSCDMYLHKNLRRFKVIDGYSYRLTFPGFAQYCPNLEEIDVHAKAAWFEADEWNRLAKACPQLRSLRVHSSSAKYDLSSHKHVFTLFPRLELLSASTSNLMHWSDWKAATLDDCLAHHSQHRPDGAATPLPLKALHLYGYFGYLENLLEVLSINSPLLALETLIVGFFKQFREYSEWATYPGEMESHIKRKFGLMYYHLHMMDLPWNRVMVESLTRLDISMAILVDRNVVGIMFKRFQELRNLRALSVSAIHLRKWIPDTFSFTLPTFHDFTSFPINNIDSSSTTTPINNNSSITSTYYHDLLDLPKVEYHFPSLEDLIVEPIIFHKAAIRKYMTVDEAVYALASMPGLEYFYLRRREECMEDETYRALRRVFPRQFTAIPEERLDWLVRNAPLRPI</sequence>
<feature type="non-terminal residue" evidence="2">
    <location>
        <position position="1"/>
    </location>
</feature>
<dbReference type="Gene3D" id="3.80.10.10">
    <property type="entry name" value="Ribonuclease Inhibitor"/>
    <property type="match status" value="1"/>
</dbReference>
<keyword evidence="3" id="KW-1185">Reference proteome</keyword>
<dbReference type="AlphaFoldDB" id="A0A9P5RTS5"/>
<evidence type="ECO:0008006" key="4">
    <source>
        <dbReference type="Google" id="ProtNLM"/>
    </source>
</evidence>
<proteinExistence type="predicted"/>
<organism evidence="2 3">
    <name type="scientific">Linnemannia schmuckeri</name>
    <dbReference type="NCBI Taxonomy" id="64567"/>
    <lineage>
        <taxon>Eukaryota</taxon>
        <taxon>Fungi</taxon>
        <taxon>Fungi incertae sedis</taxon>
        <taxon>Mucoromycota</taxon>
        <taxon>Mortierellomycotina</taxon>
        <taxon>Mortierellomycetes</taxon>
        <taxon>Mortierellales</taxon>
        <taxon>Mortierellaceae</taxon>
        <taxon>Linnemannia</taxon>
    </lineage>
</organism>
<evidence type="ECO:0000313" key="3">
    <source>
        <dbReference type="Proteomes" id="UP000748756"/>
    </source>
</evidence>
<evidence type="ECO:0000256" key="1">
    <source>
        <dbReference type="SAM" id="MobiDB-lite"/>
    </source>
</evidence>
<dbReference type="OrthoDB" id="10411271at2759"/>
<gene>
    <name evidence="2" type="ORF">BG015_001092</name>
</gene>
<name>A0A9P5RTS5_9FUNG</name>
<accession>A0A9P5RTS5</accession>
<evidence type="ECO:0000313" key="2">
    <source>
        <dbReference type="EMBL" id="KAF9141930.1"/>
    </source>
</evidence>
<dbReference type="EMBL" id="JAAAUQ010001193">
    <property type="protein sequence ID" value="KAF9141930.1"/>
    <property type="molecule type" value="Genomic_DNA"/>
</dbReference>